<protein>
    <submittedName>
        <fullName evidence="1">Uncharacterized protein</fullName>
    </submittedName>
</protein>
<dbReference type="AlphaFoldDB" id="A0AAN9M3M4"/>
<comment type="caution">
    <text evidence="1">The sequence shown here is derived from an EMBL/GenBank/DDBJ whole genome shotgun (WGS) entry which is preliminary data.</text>
</comment>
<organism evidence="1 2">
    <name type="scientific">Canavalia gladiata</name>
    <name type="common">Sword bean</name>
    <name type="synonym">Dolichos gladiatus</name>
    <dbReference type="NCBI Taxonomy" id="3824"/>
    <lineage>
        <taxon>Eukaryota</taxon>
        <taxon>Viridiplantae</taxon>
        <taxon>Streptophyta</taxon>
        <taxon>Embryophyta</taxon>
        <taxon>Tracheophyta</taxon>
        <taxon>Spermatophyta</taxon>
        <taxon>Magnoliopsida</taxon>
        <taxon>eudicotyledons</taxon>
        <taxon>Gunneridae</taxon>
        <taxon>Pentapetalae</taxon>
        <taxon>rosids</taxon>
        <taxon>fabids</taxon>
        <taxon>Fabales</taxon>
        <taxon>Fabaceae</taxon>
        <taxon>Papilionoideae</taxon>
        <taxon>50 kb inversion clade</taxon>
        <taxon>NPAAA clade</taxon>
        <taxon>indigoferoid/millettioid clade</taxon>
        <taxon>Phaseoleae</taxon>
        <taxon>Canavalia</taxon>
    </lineage>
</organism>
<accession>A0AAN9M3M4</accession>
<dbReference type="Proteomes" id="UP001367508">
    <property type="component" value="Unassembled WGS sequence"/>
</dbReference>
<keyword evidence="2" id="KW-1185">Reference proteome</keyword>
<evidence type="ECO:0000313" key="2">
    <source>
        <dbReference type="Proteomes" id="UP001367508"/>
    </source>
</evidence>
<proteinExistence type="predicted"/>
<evidence type="ECO:0000313" key="1">
    <source>
        <dbReference type="EMBL" id="KAK7344878.1"/>
    </source>
</evidence>
<name>A0AAN9M3M4_CANGL</name>
<gene>
    <name evidence="1" type="ORF">VNO77_15079</name>
</gene>
<dbReference type="EMBL" id="JAYMYQ010000003">
    <property type="protein sequence ID" value="KAK7344878.1"/>
    <property type="molecule type" value="Genomic_DNA"/>
</dbReference>
<reference evidence="1 2" key="1">
    <citation type="submission" date="2024-01" db="EMBL/GenBank/DDBJ databases">
        <title>The genomes of 5 underutilized Papilionoideae crops provide insights into root nodulation and disease resistanc.</title>
        <authorList>
            <person name="Jiang F."/>
        </authorList>
    </citation>
    <scope>NUCLEOTIDE SEQUENCE [LARGE SCALE GENOMIC DNA]</scope>
    <source>
        <strain evidence="1">LVBAO_FW01</strain>
        <tissue evidence="1">Leaves</tissue>
    </source>
</reference>
<sequence length="197" mass="22479">MWGGVTSLRKAGGVGSPVNAFFPNLGAIRLLNLDRVVTHDRDDGAEWGPKPYKMKVDPTMKTTCMGARGCRMIIRFKHSIPARFITNLNRRILSSTGMPIGGMLSKFLLVHDRNDSDFQSFAWMNPRMQSTWCHCNARMQSKAYLEKKDHRNESTARIEVSGIFSRKKFLVLPLFSQSLSLCEKPKKSPFFIEFLYL</sequence>